<evidence type="ECO:0000313" key="2">
    <source>
        <dbReference type="Proteomes" id="UP000051236"/>
    </source>
</evidence>
<protein>
    <submittedName>
        <fullName evidence="1">Uncharacterized protein</fullName>
    </submittedName>
</protein>
<keyword evidence="2" id="KW-1185">Reference proteome</keyword>
<sequence length="53" mass="6181">MIDMVKFKNDNVLLRVCNVIYLEPQGHMEEFSSEVEAIFEFEFLKLAISNGLE</sequence>
<reference evidence="1 2" key="1">
    <citation type="journal article" date="2015" name="Genome Announc.">
        <title>Expanding the biotechnology potential of lactobacilli through comparative genomics of 213 strains and associated genera.</title>
        <authorList>
            <person name="Sun Z."/>
            <person name="Harris H.M."/>
            <person name="McCann A."/>
            <person name="Guo C."/>
            <person name="Argimon S."/>
            <person name="Zhang W."/>
            <person name="Yang X."/>
            <person name="Jeffery I.B."/>
            <person name="Cooney J.C."/>
            <person name="Kagawa T.F."/>
            <person name="Liu W."/>
            <person name="Song Y."/>
            <person name="Salvetti E."/>
            <person name="Wrobel A."/>
            <person name="Rasinkangas P."/>
            <person name="Parkhill J."/>
            <person name="Rea M.C."/>
            <person name="O'Sullivan O."/>
            <person name="Ritari J."/>
            <person name="Douillard F.P."/>
            <person name="Paul Ross R."/>
            <person name="Yang R."/>
            <person name="Briner A.E."/>
            <person name="Felis G.E."/>
            <person name="de Vos W.M."/>
            <person name="Barrangou R."/>
            <person name="Klaenhammer T.R."/>
            <person name="Caufield P.W."/>
            <person name="Cui Y."/>
            <person name="Zhang H."/>
            <person name="O'Toole P.W."/>
        </authorList>
    </citation>
    <scope>NUCLEOTIDE SEQUENCE [LARGE SCALE GENOMIC DNA]</scope>
    <source>
        <strain evidence="1 2">DSM 18527</strain>
    </source>
</reference>
<organism evidence="1 2">
    <name type="scientific">Agrilactobacillus composti DSM 18527 = JCM 14202</name>
    <dbReference type="NCBI Taxonomy" id="1423734"/>
    <lineage>
        <taxon>Bacteria</taxon>
        <taxon>Bacillati</taxon>
        <taxon>Bacillota</taxon>
        <taxon>Bacilli</taxon>
        <taxon>Lactobacillales</taxon>
        <taxon>Lactobacillaceae</taxon>
        <taxon>Agrilactobacillus</taxon>
    </lineage>
</organism>
<evidence type="ECO:0000313" key="1">
    <source>
        <dbReference type="EMBL" id="KRM36460.1"/>
    </source>
</evidence>
<gene>
    <name evidence="1" type="ORF">FC83_GL002715</name>
</gene>
<dbReference type="EMBL" id="AZGA01000003">
    <property type="protein sequence ID" value="KRM36460.1"/>
    <property type="molecule type" value="Genomic_DNA"/>
</dbReference>
<comment type="caution">
    <text evidence="1">The sequence shown here is derived from an EMBL/GenBank/DDBJ whole genome shotgun (WGS) entry which is preliminary data.</text>
</comment>
<dbReference type="PATRIC" id="fig|1423734.3.peg.2758"/>
<dbReference type="AlphaFoldDB" id="X0QT32"/>
<proteinExistence type="predicted"/>
<dbReference type="Proteomes" id="UP000051236">
    <property type="component" value="Unassembled WGS sequence"/>
</dbReference>
<accession>X0QT32</accession>
<name>X0QT32_9LACO</name>